<evidence type="ECO:0000313" key="3">
    <source>
        <dbReference type="Proteomes" id="UP000199054"/>
    </source>
</evidence>
<reference evidence="2 3" key="1">
    <citation type="submission" date="2016-10" db="EMBL/GenBank/DDBJ databases">
        <authorList>
            <person name="de Groot N.N."/>
        </authorList>
    </citation>
    <scope>NUCLEOTIDE SEQUENCE [LARGE SCALE GENOMIC DNA]</scope>
    <source>
        <strain evidence="2 3">DSM 8512</strain>
    </source>
</reference>
<protein>
    <submittedName>
        <fullName evidence="2">Uncharacterized protein</fullName>
    </submittedName>
</protein>
<accession>A0A1H8MSC3</accession>
<organism evidence="2 3">
    <name type="scientific">Paracoccus alcaliphilus</name>
    <dbReference type="NCBI Taxonomy" id="34002"/>
    <lineage>
        <taxon>Bacteria</taxon>
        <taxon>Pseudomonadati</taxon>
        <taxon>Pseudomonadota</taxon>
        <taxon>Alphaproteobacteria</taxon>
        <taxon>Rhodobacterales</taxon>
        <taxon>Paracoccaceae</taxon>
        <taxon>Paracoccus</taxon>
    </lineage>
</organism>
<dbReference type="STRING" id="34002.SAMN04489859_104424"/>
<evidence type="ECO:0000256" key="1">
    <source>
        <dbReference type="SAM" id="MobiDB-lite"/>
    </source>
</evidence>
<dbReference type="AlphaFoldDB" id="A0A1H8MSC3"/>
<dbReference type="Proteomes" id="UP000199054">
    <property type="component" value="Unassembled WGS sequence"/>
</dbReference>
<evidence type="ECO:0000313" key="2">
    <source>
        <dbReference type="EMBL" id="SEO20199.1"/>
    </source>
</evidence>
<dbReference type="EMBL" id="FODE01000044">
    <property type="protein sequence ID" value="SEO20199.1"/>
    <property type="molecule type" value="Genomic_DNA"/>
</dbReference>
<sequence>MPAIRRTLGYYTGAERTTVLLRPADYGRQAIGHFSLFHDSHAQGFWRETLIWLRDGRNPWPHHVTLRVGSRSDGETGSAPERKARCRP</sequence>
<proteinExistence type="predicted"/>
<feature type="region of interest" description="Disordered" evidence="1">
    <location>
        <begin position="68"/>
        <end position="88"/>
    </location>
</feature>
<gene>
    <name evidence="2" type="ORF">SAMN04489859_104424</name>
</gene>
<keyword evidence="3" id="KW-1185">Reference proteome</keyword>
<name>A0A1H8MSC3_9RHOB</name>